<accession>A0A1M7LP74</accession>
<dbReference type="RefSeq" id="WP_073086647.1">
    <property type="nucleotide sequence ID" value="NZ_FRBL01000011.1"/>
</dbReference>
<sequence length="184" mass="20792">MMYKLLLFIPWLLLSEVDKRYISGQFYVKRAAVSPFPDYYLEITAESNGSVIGKGLVDSSGHFFITLDKPAAETDIFYTGLGLAKRYVATVNMKKAPDTSLLNIRYPLRISMGNSGRAICPKCKQDDATVPVKDGDGVPQYQHFFEHDPGDFSKYADIPHYSMETCIRPANAPDWICARDRIFF</sequence>
<organism evidence="1 2">
    <name type="scientific">Chitinophaga jiangningensis</name>
    <dbReference type="NCBI Taxonomy" id="1419482"/>
    <lineage>
        <taxon>Bacteria</taxon>
        <taxon>Pseudomonadati</taxon>
        <taxon>Bacteroidota</taxon>
        <taxon>Chitinophagia</taxon>
        <taxon>Chitinophagales</taxon>
        <taxon>Chitinophagaceae</taxon>
        <taxon>Chitinophaga</taxon>
    </lineage>
</organism>
<gene>
    <name evidence="1" type="ORF">SAMN05444266_11167</name>
</gene>
<reference evidence="1 2" key="1">
    <citation type="submission" date="2016-11" db="EMBL/GenBank/DDBJ databases">
        <authorList>
            <person name="Jaros S."/>
            <person name="Januszkiewicz K."/>
            <person name="Wedrychowicz H."/>
        </authorList>
    </citation>
    <scope>NUCLEOTIDE SEQUENCE [LARGE SCALE GENOMIC DNA]</scope>
    <source>
        <strain evidence="1 2">DSM 27406</strain>
    </source>
</reference>
<dbReference type="EMBL" id="FRBL01000011">
    <property type="protein sequence ID" value="SHM79957.1"/>
    <property type="molecule type" value="Genomic_DNA"/>
</dbReference>
<protein>
    <submittedName>
        <fullName evidence="1">Uncharacterized protein</fullName>
    </submittedName>
</protein>
<dbReference type="Proteomes" id="UP000184420">
    <property type="component" value="Unassembled WGS sequence"/>
</dbReference>
<name>A0A1M7LP74_9BACT</name>
<dbReference type="AlphaFoldDB" id="A0A1M7LP74"/>
<evidence type="ECO:0000313" key="2">
    <source>
        <dbReference type="Proteomes" id="UP000184420"/>
    </source>
</evidence>
<proteinExistence type="predicted"/>
<evidence type="ECO:0000313" key="1">
    <source>
        <dbReference type="EMBL" id="SHM79957.1"/>
    </source>
</evidence>
<keyword evidence="2" id="KW-1185">Reference proteome</keyword>
<dbReference type="OrthoDB" id="1109239at2"/>